<dbReference type="RefSeq" id="WP_196244713.1">
    <property type="nucleotide sequence ID" value="NZ_JGCY01000207.1"/>
</dbReference>
<protein>
    <recommendedName>
        <fullName evidence="1">DNA (cytosine-5-)-methyltransferase</fullName>
        <ecNumber evidence="1">2.1.1.37</ecNumber>
    </recommendedName>
</protein>
<dbReference type="EC" id="2.1.1.37" evidence="1"/>
<feature type="active site" evidence="7">
    <location>
        <position position="123"/>
    </location>
</feature>
<comment type="caution">
    <text evidence="8">The sequence shown here is derived from an EMBL/GenBank/DDBJ whole genome shotgun (WGS) entry which is preliminary data.</text>
</comment>
<keyword evidence="2 7" id="KW-0489">Methyltransferase</keyword>
<reference evidence="8 9" key="1">
    <citation type="submission" date="2014-02" db="EMBL/GenBank/DDBJ databases">
        <authorList>
            <person name="Sears C."/>
            <person name="Carroll K."/>
            <person name="Sack B.R."/>
            <person name="Qadri F."/>
            <person name="Myers L.L."/>
            <person name="Chung G.-T."/>
            <person name="Escheverria P."/>
            <person name="Fraser C.M."/>
            <person name="Sadzewicz L."/>
            <person name="Shefchek K.A."/>
            <person name="Tallon L."/>
            <person name="Das S.P."/>
            <person name="Daugherty S."/>
            <person name="Mongodin E.F."/>
        </authorList>
    </citation>
    <scope>NUCLEOTIDE SEQUENCE [LARGE SCALE GENOMIC DNA]</scope>
    <source>
        <strain evidence="9">3988T(B)14</strain>
    </source>
</reference>
<dbReference type="AlphaFoldDB" id="A0A015TZ93"/>
<evidence type="ECO:0000256" key="1">
    <source>
        <dbReference type="ARBA" id="ARBA00011975"/>
    </source>
</evidence>
<dbReference type="SUPFAM" id="SSF53335">
    <property type="entry name" value="S-adenosyl-L-methionine-dependent methyltransferases"/>
    <property type="match status" value="1"/>
</dbReference>
<comment type="similarity">
    <text evidence="7">Belongs to the class I-like SAM-binding methyltransferase superfamily. C5-methyltransferase family.</text>
</comment>
<dbReference type="GO" id="GO:0009307">
    <property type="term" value="P:DNA restriction-modification system"/>
    <property type="evidence" value="ECO:0007669"/>
    <property type="project" value="UniProtKB-KW"/>
</dbReference>
<keyword evidence="4 7" id="KW-0949">S-adenosyl-L-methionine</keyword>
<evidence type="ECO:0000256" key="2">
    <source>
        <dbReference type="ARBA" id="ARBA00022603"/>
    </source>
</evidence>
<dbReference type="EMBL" id="JGCY01000207">
    <property type="protein sequence ID" value="EXY76246.1"/>
    <property type="molecule type" value="Genomic_DNA"/>
</dbReference>
<dbReference type="Gene3D" id="3.40.50.150">
    <property type="entry name" value="Vaccinia Virus protein VP39"/>
    <property type="match status" value="1"/>
</dbReference>
<name>A0A015TZ93_BACFG</name>
<keyword evidence="5" id="KW-0680">Restriction system</keyword>
<dbReference type="GO" id="GO:0032259">
    <property type="term" value="P:methylation"/>
    <property type="evidence" value="ECO:0007669"/>
    <property type="project" value="UniProtKB-KW"/>
</dbReference>
<evidence type="ECO:0000256" key="6">
    <source>
        <dbReference type="ARBA" id="ARBA00047422"/>
    </source>
</evidence>
<evidence type="ECO:0000313" key="9">
    <source>
        <dbReference type="Proteomes" id="UP000020529"/>
    </source>
</evidence>
<dbReference type="Proteomes" id="UP000020529">
    <property type="component" value="Unassembled WGS sequence"/>
</dbReference>
<dbReference type="PANTHER" id="PTHR10629:SF52">
    <property type="entry name" value="DNA (CYTOSINE-5)-METHYLTRANSFERASE 1"/>
    <property type="match status" value="1"/>
</dbReference>
<sequence length="267" mass="31146">MADETPIIRNLLYLCTPKKNVMAERIEYKEGKVAYRFLDLFAGAGGISEGFLQAEEDNKYFDFVLASDINDNCELTHLVRYNFQLGLNTVFHRQDIMEEDFLKNLLEKLNGEQIDVVTGGPSCQSFSLSGRRKQYDKRDDLFEHYLKVIRVLKPKYFVMENVKGLLTKDGGKIKERIIKEIRSLVDEEEVYQLTEFIAKLKKSKATEKVFILDCYQQKIDLEVSVEDKNIFNEKYIQTIENHFKLITKKVDYKVSKSDVNINTIRHG</sequence>
<evidence type="ECO:0000256" key="3">
    <source>
        <dbReference type="ARBA" id="ARBA00022679"/>
    </source>
</evidence>
<comment type="catalytic activity">
    <reaction evidence="6">
        <text>a 2'-deoxycytidine in DNA + S-adenosyl-L-methionine = a 5-methyl-2'-deoxycytidine in DNA + S-adenosyl-L-homocysteine + H(+)</text>
        <dbReference type="Rhea" id="RHEA:13681"/>
        <dbReference type="Rhea" id="RHEA-COMP:11369"/>
        <dbReference type="Rhea" id="RHEA-COMP:11370"/>
        <dbReference type="ChEBI" id="CHEBI:15378"/>
        <dbReference type="ChEBI" id="CHEBI:57856"/>
        <dbReference type="ChEBI" id="CHEBI:59789"/>
        <dbReference type="ChEBI" id="CHEBI:85452"/>
        <dbReference type="ChEBI" id="CHEBI:85454"/>
        <dbReference type="EC" id="2.1.1.37"/>
    </reaction>
</comment>
<dbReference type="InterPro" id="IPR001525">
    <property type="entry name" value="C5_MeTfrase"/>
</dbReference>
<evidence type="ECO:0000313" key="8">
    <source>
        <dbReference type="EMBL" id="EXY76246.1"/>
    </source>
</evidence>
<organism evidence="8 9">
    <name type="scientific">Bacteroides fragilis str. 3988T(B)14</name>
    <dbReference type="NCBI Taxonomy" id="1339315"/>
    <lineage>
        <taxon>Bacteria</taxon>
        <taxon>Pseudomonadati</taxon>
        <taxon>Bacteroidota</taxon>
        <taxon>Bacteroidia</taxon>
        <taxon>Bacteroidales</taxon>
        <taxon>Bacteroidaceae</taxon>
        <taxon>Bacteroides</taxon>
    </lineage>
</organism>
<evidence type="ECO:0000256" key="5">
    <source>
        <dbReference type="ARBA" id="ARBA00022747"/>
    </source>
</evidence>
<keyword evidence="3 7" id="KW-0808">Transferase</keyword>
<accession>A0A015TZ93</accession>
<dbReference type="GO" id="GO:0044027">
    <property type="term" value="P:negative regulation of gene expression via chromosomal CpG island methylation"/>
    <property type="evidence" value="ECO:0007669"/>
    <property type="project" value="TreeGrafter"/>
</dbReference>
<dbReference type="GO" id="GO:0003886">
    <property type="term" value="F:DNA (cytosine-5-)-methyltransferase activity"/>
    <property type="evidence" value="ECO:0007669"/>
    <property type="project" value="UniProtKB-EC"/>
</dbReference>
<dbReference type="GO" id="GO:0003677">
    <property type="term" value="F:DNA binding"/>
    <property type="evidence" value="ECO:0007669"/>
    <property type="project" value="TreeGrafter"/>
</dbReference>
<dbReference type="InterPro" id="IPR029063">
    <property type="entry name" value="SAM-dependent_MTases_sf"/>
</dbReference>
<dbReference type="PRINTS" id="PR00105">
    <property type="entry name" value="C5METTRFRASE"/>
</dbReference>
<feature type="non-terminal residue" evidence="8">
    <location>
        <position position="267"/>
    </location>
</feature>
<dbReference type="PROSITE" id="PS51679">
    <property type="entry name" value="SAM_MT_C5"/>
    <property type="match status" value="1"/>
</dbReference>
<gene>
    <name evidence="8" type="ORF">M124_4883</name>
</gene>
<dbReference type="Pfam" id="PF00145">
    <property type="entry name" value="DNA_methylase"/>
    <property type="match status" value="1"/>
</dbReference>
<dbReference type="PANTHER" id="PTHR10629">
    <property type="entry name" value="CYTOSINE-SPECIFIC METHYLTRANSFERASE"/>
    <property type="match status" value="1"/>
</dbReference>
<proteinExistence type="inferred from homology"/>
<dbReference type="InterPro" id="IPR050390">
    <property type="entry name" value="C5-Methyltransferase"/>
</dbReference>
<evidence type="ECO:0000256" key="7">
    <source>
        <dbReference type="PROSITE-ProRule" id="PRU01016"/>
    </source>
</evidence>
<evidence type="ECO:0000256" key="4">
    <source>
        <dbReference type="ARBA" id="ARBA00022691"/>
    </source>
</evidence>